<organism evidence="2">
    <name type="scientific">mine drainage metagenome</name>
    <dbReference type="NCBI Taxonomy" id="410659"/>
    <lineage>
        <taxon>unclassified sequences</taxon>
        <taxon>metagenomes</taxon>
        <taxon>ecological metagenomes</taxon>
    </lineage>
</organism>
<sequence length="84" mass="8884">MAKGPRMHAPEKLFGKAAPLPDIQATPDRRNLPIQQVGVKGVRHPVLVRTAGGAAQPSVATFDLSVALPPISCARPRRSRVSAV</sequence>
<protein>
    <submittedName>
        <fullName evidence="2">Uncharacterized protein</fullName>
    </submittedName>
</protein>
<reference evidence="2" key="1">
    <citation type="submission" date="2009-10" db="EMBL/GenBank/DDBJ databases">
        <title>Diversity of trophic interactions inside an arsenic-rich microbial ecosystem.</title>
        <authorList>
            <person name="Bertin P.N."/>
            <person name="Heinrich-Salmeron A."/>
            <person name="Pelletier E."/>
            <person name="Goulhen-Chollet F."/>
            <person name="Arsene-Ploetze F."/>
            <person name="Gallien S."/>
            <person name="Calteau A."/>
            <person name="Vallenet D."/>
            <person name="Casiot C."/>
            <person name="Chane-Woon-Ming B."/>
            <person name="Giloteaux L."/>
            <person name="Barakat M."/>
            <person name="Bonnefoy V."/>
            <person name="Bruneel O."/>
            <person name="Chandler M."/>
            <person name="Cleiss J."/>
            <person name="Duran R."/>
            <person name="Elbaz-Poulichet F."/>
            <person name="Fonknechten N."/>
            <person name="Lauga B."/>
            <person name="Mornico D."/>
            <person name="Ortet P."/>
            <person name="Schaeffer C."/>
            <person name="Siguier P."/>
            <person name="Alexander Thil Smith A."/>
            <person name="Van Dorsselaer A."/>
            <person name="Weissenbach J."/>
            <person name="Medigue C."/>
            <person name="Le Paslier D."/>
        </authorList>
    </citation>
    <scope>NUCLEOTIDE SEQUENCE</scope>
</reference>
<evidence type="ECO:0000313" key="2">
    <source>
        <dbReference type="EMBL" id="CBH98969.1"/>
    </source>
</evidence>
<comment type="caution">
    <text evidence="2">The sequence shown here is derived from an EMBL/GenBank/DDBJ whole genome shotgun (WGS) entry which is preliminary data.</text>
</comment>
<dbReference type="Pfam" id="PF02649">
    <property type="entry name" value="GCHY-1"/>
    <property type="match status" value="1"/>
</dbReference>
<name>E6PVL2_9ZZZZ</name>
<evidence type="ECO:0000256" key="1">
    <source>
        <dbReference type="SAM" id="MobiDB-lite"/>
    </source>
</evidence>
<proteinExistence type="predicted"/>
<accession>E6PVL2</accession>
<dbReference type="AlphaFoldDB" id="E6PVL2"/>
<feature type="region of interest" description="Disordered" evidence="1">
    <location>
        <begin position="1"/>
        <end position="22"/>
    </location>
</feature>
<dbReference type="Gene3D" id="3.10.270.10">
    <property type="entry name" value="Urate Oxidase"/>
    <property type="match status" value="1"/>
</dbReference>
<gene>
    <name evidence="2" type="ORF">CARN2_0143</name>
</gene>
<dbReference type="InterPro" id="IPR003801">
    <property type="entry name" value="GTP_cyclohydrolase_FolE2/MptA"/>
</dbReference>
<dbReference type="GO" id="GO:0003934">
    <property type="term" value="F:GTP cyclohydrolase I activity"/>
    <property type="evidence" value="ECO:0007669"/>
    <property type="project" value="InterPro"/>
</dbReference>
<dbReference type="EMBL" id="CABM01000065">
    <property type="protein sequence ID" value="CBH98969.1"/>
    <property type="molecule type" value="Genomic_DNA"/>
</dbReference>